<dbReference type="GO" id="GO:0008170">
    <property type="term" value="F:N-methyltransferase activity"/>
    <property type="evidence" value="ECO:0007669"/>
    <property type="project" value="InterPro"/>
</dbReference>
<dbReference type="PRINTS" id="PR00507">
    <property type="entry name" value="N12N6MTFRASE"/>
</dbReference>
<dbReference type="GO" id="GO:0009007">
    <property type="term" value="F:site-specific DNA-methyltransferase (adenine-specific) activity"/>
    <property type="evidence" value="ECO:0007669"/>
    <property type="project" value="UniProtKB-EC"/>
</dbReference>
<evidence type="ECO:0000256" key="3">
    <source>
        <dbReference type="ARBA" id="ARBA00022679"/>
    </source>
</evidence>
<dbReference type="InterPro" id="IPR041635">
    <property type="entry name" value="Type_ISP_LLaBIII_C"/>
</dbReference>
<reference evidence="9" key="1">
    <citation type="submission" date="2018-12" db="EMBL/GenBank/DDBJ databases">
        <title>Tengunoibacter tsumagoiensis gen. nov., sp. nov., Dictyobacter kobayashii sp. nov., D. alpinus sp. nov., and D. joshuensis sp. nov. and description of Dictyobacteraceae fam. nov. within the order Ktedonobacterales isolated from Tengu-no-mugimeshi.</title>
        <authorList>
            <person name="Wang C.M."/>
            <person name="Zheng Y."/>
            <person name="Sakai Y."/>
            <person name="Toyoda A."/>
            <person name="Minakuchi Y."/>
            <person name="Abe K."/>
            <person name="Yokota A."/>
            <person name="Yabe S."/>
        </authorList>
    </citation>
    <scope>NUCLEOTIDE SEQUENCE [LARGE SCALE GENOMIC DNA]</scope>
    <source>
        <strain evidence="9">Uno16</strain>
    </source>
</reference>
<evidence type="ECO:0000259" key="7">
    <source>
        <dbReference type="PROSITE" id="PS50104"/>
    </source>
</evidence>
<name>A0A402BA64_9CHLR</name>
<dbReference type="GO" id="GO:0007165">
    <property type="term" value="P:signal transduction"/>
    <property type="evidence" value="ECO:0007669"/>
    <property type="project" value="InterPro"/>
</dbReference>
<dbReference type="PANTHER" id="PTHR33841">
    <property type="entry name" value="DNA METHYLTRANSFERASE YEEA-RELATED"/>
    <property type="match status" value="1"/>
</dbReference>
<dbReference type="SUPFAM" id="SSF52200">
    <property type="entry name" value="Toll/Interleukin receptor TIR domain"/>
    <property type="match status" value="1"/>
</dbReference>
<dbReference type="Gene3D" id="3.40.50.150">
    <property type="entry name" value="Vaccinia Virus protein VP39"/>
    <property type="match status" value="1"/>
</dbReference>
<organism evidence="8 9">
    <name type="scientific">Dictyobacter alpinus</name>
    <dbReference type="NCBI Taxonomy" id="2014873"/>
    <lineage>
        <taxon>Bacteria</taxon>
        <taxon>Bacillati</taxon>
        <taxon>Chloroflexota</taxon>
        <taxon>Ktedonobacteria</taxon>
        <taxon>Ktedonobacterales</taxon>
        <taxon>Dictyobacteraceae</taxon>
        <taxon>Dictyobacter</taxon>
    </lineage>
</organism>
<keyword evidence="9" id="KW-1185">Reference proteome</keyword>
<evidence type="ECO:0000256" key="4">
    <source>
        <dbReference type="ARBA" id="ARBA00022747"/>
    </source>
</evidence>
<dbReference type="InterPro" id="IPR050953">
    <property type="entry name" value="N4_N6_ade-DNA_methylase"/>
</dbReference>
<dbReference type="AlphaFoldDB" id="A0A402BA64"/>
<protein>
    <recommendedName>
        <fullName evidence="1">site-specific DNA-methyltransferase (adenine-specific)</fullName>
        <ecNumber evidence="1">2.1.1.72</ecNumber>
    </recommendedName>
</protein>
<dbReference type="Pfam" id="PF13676">
    <property type="entry name" value="TIR_2"/>
    <property type="match status" value="1"/>
</dbReference>
<evidence type="ECO:0000256" key="2">
    <source>
        <dbReference type="ARBA" id="ARBA00022603"/>
    </source>
</evidence>
<dbReference type="SUPFAM" id="SSF53335">
    <property type="entry name" value="S-adenosyl-L-methionine-dependent methyltransferases"/>
    <property type="match status" value="1"/>
</dbReference>
<keyword evidence="2" id="KW-0489">Methyltransferase</keyword>
<dbReference type="Pfam" id="PF22240">
    <property type="entry name" value="ISP_coupler"/>
    <property type="match status" value="1"/>
</dbReference>
<dbReference type="PROSITE" id="PS50104">
    <property type="entry name" value="TIR"/>
    <property type="match status" value="1"/>
</dbReference>
<dbReference type="Pfam" id="PF18135">
    <property type="entry name" value="Type_ISP_C"/>
    <property type="match status" value="1"/>
</dbReference>
<dbReference type="EMBL" id="BIFT01000001">
    <property type="protein sequence ID" value="GCE28199.1"/>
    <property type="molecule type" value="Genomic_DNA"/>
</dbReference>
<dbReference type="RefSeq" id="WP_126628447.1">
    <property type="nucleotide sequence ID" value="NZ_BIFT01000001.1"/>
</dbReference>
<comment type="catalytic activity">
    <reaction evidence="5">
        <text>a 2'-deoxyadenosine in DNA + S-adenosyl-L-methionine = an N(6)-methyl-2'-deoxyadenosine in DNA + S-adenosyl-L-homocysteine + H(+)</text>
        <dbReference type="Rhea" id="RHEA:15197"/>
        <dbReference type="Rhea" id="RHEA-COMP:12418"/>
        <dbReference type="Rhea" id="RHEA-COMP:12419"/>
        <dbReference type="ChEBI" id="CHEBI:15378"/>
        <dbReference type="ChEBI" id="CHEBI:57856"/>
        <dbReference type="ChEBI" id="CHEBI:59789"/>
        <dbReference type="ChEBI" id="CHEBI:90615"/>
        <dbReference type="ChEBI" id="CHEBI:90616"/>
        <dbReference type="EC" id="2.1.1.72"/>
    </reaction>
</comment>
<keyword evidence="4" id="KW-0680">Restriction system</keyword>
<dbReference type="GO" id="GO:0003677">
    <property type="term" value="F:DNA binding"/>
    <property type="evidence" value="ECO:0007669"/>
    <property type="project" value="InterPro"/>
</dbReference>
<feature type="region of interest" description="Disordered" evidence="6">
    <location>
        <begin position="149"/>
        <end position="181"/>
    </location>
</feature>
<dbReference type="PANTHER" id="PTHR33841:SF1">
    <property type="entry name" value="DNA METHYLTRANSFERASE A"/>
    <property type="match status" value="1"/>
</dbReference>
<proteinExistence type="predicted"/>
<comment type="caution">
    <text evidence="8">The sequence shown here is derived from an EMBL/GenBank/DDBJ whole genome shotgun (WGS) entry which is preliminary data.</text>
</comment>
<dbReference type="SMART" id="SM00255">
    <property type="entry name" value="TIR"/>
    <property type="match status" value="1"/>
</dbReference>
<evidence type="ECO:0000313" key="9">
    <source>
        <dbReference type="Proteomes" id="UP000287171"/>
    </source>
</evidence>
<dbReference type="Proteomes" id="UP000287171">
    <property type="component" value="Unassembled WGS sequence"/>
</dbReference>
<dbReference type="GO" id="GO:0032259">
    <property type="term" value="P:methylation"/>
    <property type="evidence" value="ECO:0007669"/>
    <property type="project" value="UniProtKB-KW"/>
</dbReference>
<dbReference type="InterPro" id="IPR029063">
    <property type="entry name" value="SAM-dependent_MTases_sf"/>
</dbReference>
<dbReference type="InterPro" id="IPR053980">
    <property type="entry name" value="ISP_coupler"/>
</dbReference>
<evidence type="ECO:0000256" key="5">
    <source>
        <dbReference type="ARBA" id="ARBA00047942"/>
    </source>
</evidence>
<sequence>MPTDTFELFYAYADEDKQLLKKVNKHLSLLVRQNLISTWSSQDISAGTLWDQELRAHLMTADIILLLVSADFIASDYCYSVEAQEALRRHDAGEARVIPILLHPCDWEDAPFAKLAPLPNNRKPVKMWSNEDAALTNVAKGIRKVVNQLHGTDDPDTEAETKSNKKNARGGEAGRKNMARTPQNIDRNYLKKIVRQYYTELKDYQEVANYELGLRAAFQNMLSAVARHCGWSLAPEMTIDRIRPDGVVLDEFRIRRGYWEAKGPKVNLDEEIRKKIATGYPLTNTLFEDSKRAVLYQGKRSTPNEYDLLDANRVIDLLRDFFTYVEPDIENFEEAVEEFKERIPENAQALLNIIKDEHKLNKKFQDSFATFAEVCRTSLDPKMNDAAIDEMLVQHLLTERLFRTVFNNPDFVNNNIIASEIEKVVRALASRSFNRNEFLKTLDRFYVAIERAAIERESWSARQEFLNTVYERFFQSFSAKQADTHGIVYTPQEIVDFMVESVDEVLKREFGKSIETPGVKILDPATGTGNFIVNIIRRIDEFNLEKKYKEDLFCNEIMLLPYYISSLNIEHEYYAKMGQYEPFEGICFADTLELAEGQQMALEMFVEENTTRVKREKEADVMVVIGNPPYNAWQKSENDNNKNRKYPIIDARVRETYAKDSQASNKIALGDVYVKFFRWAVDRLGNRDGIVCLVTNNSFIDQIAFDGMRKHLQKHFTQIYHVDLHGNVVKNPKLSGTTHNVFGIKLGVGITLAVRNSKAVQSTLKYHRVPEYWRKTEKLASLSKSKSINGINWLDLHPDERNTWITEGMKVEYSSFPPLGTKDSKSSLVESENTIFKTYGGGVKTNRDPWVYDFDEENLEKKLQTIIDTYNADLDRWNNKARTDLEIDSFVTSDDKKIKWSETLKKSLLNGKRLSFVRQNIRDCIYRPFVRQYLYFDSLLNERQYLLRSFFPTQESKNTAICTIGPGADHLTFLAVNTIVDVKCGINGNSTIQCFPFYTYSNDGINHRENITDWALKQFQEKYGSEVSKWDIFHYVYGLLHHPQYRALYKENLKRDLPHIPLVLSQEAFEACVSVGKQLMELHVNYEQAEEYPLELVADKNIPFVQRLRVEKMKLAADKRSLVYSQGLTIAGIPQECFEYRLGNRSALEWVIDQYQVSTDKRSGIESDPNRLDDPQYILRLIKQVITVSVKTVELVKELAEAVTAEDWLGESVNVSESLLSTDGVVQE</sequence>
<dbReference type="InterPro" id="IPR000157">
    <property type="entry name" value="TIR_dom"/>
</dbReference>
<dbReference type="InterPro" id="IPR035897">
    <property type="entry name" value="Toll_tir_struct_dom_sf"/>
</dbReference>
<feature type="domain" description="TIR" evidence="7">
    <location>
        <begin position="4"/>
        <end position="146"/>
    </location>
</feature>
<dbReference type="GO" id="GO:0009307">
    <property type="term" value="P:DNA restriction-modification system"/>
    <property type="evidence" value="ECO:0007669"/>
    <property type="project" value="UniProtKB-KW"/>
</dbReference>
<dbReference type="OrthoDB" id="9758243at2"/>
<gene>
    <name evidence="8" type="ORF">KDA_36830</name>
</gene>
<dbReference type="Gene3D" id="3.40.50.10140">
    <property type="entry name" value="Toll/interleukin-1 receptor homology (TIR) domain"/>
    <property type="match status" value="1"/>
</dbReference>
<dbReference type="Pfam" id="PF02384">
    <property type="entry name" value="N6_Mtase"/>
    <property type="match status" value="1"/>
</dbReference>
<evidence type="ECO:0000256" key="6">
    <source>
        <dbReference type="SAM" id="MobiDB-lite"/>
    </source>
</evidence>
<dbReference type="PROSITE" id="PS00092">
    <property type="entry name" value="N6_MTASE"/>
    <property type="match status" value="1"/>
</dbReference>
<accession>A0A402BA64</accession>
<dbReference type="InterPro" id="IPR002052">
    <property type="entry name" value="DNA_methylase_N6_adenine_CS"/>
</dbReference>
<dbReference type="EC" id="2.1.1.72" evidence="1"/>
<dbReference type="InterPro" id="IPR003356">
    <property type="entry name" value="DNA_methylase_A-5"/>
</dbReference>
<evidence type="ECO:0000313" key="8">
    <source>
        <dbReference type="EMBL" id="GCE28199.1"/>
    </source>
</evidence>
<keyword evidence="3" id="KW-0808">Transferase</keyword>
<evidence type="ECO:0000256" key="1">
    <source>
        <dbReference type="ARBA" id="ARBA00011900"/>
    </source>
</evidence>